<evidence type="ECO:0000259" key="1">
    <source>
        <dbReference type="PROSITE" id="PS50943"/>
    </source>
</evidence>
<dbReference type="InterPro" id="IPR010982">
    <property type="entry name" value="Lambda_DNA-bd_dom_sf"/>
</dbReference>
<dbReference type="EMBL" id="AP008231">
    <property type="protein sequence ID" value="BAD78792.1"/>
    <property type="molecule type" value="Genomic_DNA"/>
</dbReference>
<dbReference type="InterPro" id="IPR001387">
    <property type="entry name" value="Cro/C1-type_HTH"/>
</dbReference>
<evidence type="ECO:0000313" key="3">
    <source>
        <dbReference type="Proteomes" id="UP000001175"/>
    </source>
</evidence>
<organism evidence="2 3">
    <name type="scientific">Synechococcus sp. (strain ATCC 27144 / PCC 6301 / SAUG 1402/1)</name>
    <name type="common">Anacystis nidulans</name>
    <dbReference type="NCBI Taxonomy" id="269084"/>
    <lineage>
        <taxon>Bacteria</taxon>
        <taxon>Bacillati</taxon>
        <taxon>Cyanobacteriota</taxon>
        <taxon>Cyanophyceae</taxon>
        <taxon>Synechococcales</taxon>
        <taxon>Synechococcaceae</taxon>
        <taxon>Synechococcus</taxon>
    </lineage>
</organism>
<protein>
    <recommendedName>
        <fullName evidence="1">HTH cro/C1-type domain-containing protein</fullName>
    </recommendedName>
</protein>
<reference evidence="2 3" key="1">
    <citation type="journal article" date="2007" name="Photosyn. Res.">
        <title>Complete nucleotide sequence of the freshwater unicellular cyanobacterium Synechococcus elongatus PCC 6301 chromosome: gene content and organization.</title>
        <authorList>
            <person name="Sugita C."/>
            <person name="Ogata K."/>
            <person name="Shikata M."/>
            <person name="Jikuya H."/>
            <person name="Takano J."/>
            <person name="Furumichi M."/>
            <person name="Kanehisa M."/>
            <person name="Omata T."/>
            <person name="Sugiura M."/>
            <person name="Sugita M."/>
        </authorList>
    </citation>
    <scope>NUCLEOTIDE SEQUENCE [LARGE SCALE GENOMIC DNA]</scope>
    <source>
        <strain evidence="3">ATCC 27144 / PCC 6301 / SAUG 1402/1</strain>
    </source>
</reference>
<feature type="domain" description="HTH cro/C1-type" evidence="1">
    <location>
        <begin position="42"/>
        <end position="90"/>
    </location>
</feature>
<dbReference type="Proteomes" id="UP000001175">
    <property type="component" value="Chromosome"/>
</dbReference>
<dbReference type="GeneID" id="72429792"/>
<dbReference type="RefSeq" id="WP_011242914.1">
    <property type="nucleotide sequence ID" value="NC_006576.1"/>
</dbReference>
<dbReference type="AlphaFoldDB" id="A0A0H3K3U0"/>
<dbReference type="KEGG" id="syc:syc0602_d"/>
<dbReference type="SUPFAM" id="SSF47413">
    <property type="entry name" value="lambda repressor-like DNA-binding domains"/>
    <property type="match status" value="1"/>
</dbReference>
<evidence type="ECO:0000313" key="2">
    <source>
        <dbReference type="EMBL" id="BAD78792.1"/>
    </source>
</evidence>
<gene>
    <name evidence="2" type="ordered locus">syc0602_d</name>
</gene>
<dbReference type="Pfam" id="PF13560">
    <property type="entry name" value="HTH_31"/>
    <property type="match status" value="1"/>
</dbReference>
<accession>A0A0H3K3U0</accession>
<dbReference type="CDD" id="cd00093">
    <property type="entry name" value="HTH_XRE"/>
    <property type="match status" value="1"/>
</dbReference>
<sequence>MSKLFAATAAERASRLATLLQEFRFQVHKPLFESAGLAAPPLSKRQLSQLLGVSPTLIVKYENAEIDPLDIRWGLMNRIAEVLGLSLDELNGVFSGQQDSSALLERSQKKSNRRSS</sequence>
<name>A0A0H3K3U0_SYNP6</name>
<proteinExistence type="predicted"/>
<dbReference type="PROSITE" id="PS50943">
    <property type="entry name" value="HTH_CROC1"/>
    <property type="match status" value="1"/>
</dbReference>
<dbReference type="SMART" id="SM00530">
    <property type="entry name" value="HTH_XRE"/>
    <property type="match status" value="1"/>
</dbReference>
<dbReference type="GO" id="GO:0003677">
    <property type="term" value="F:DNA binding"/>
    <property type="evidence" value="ECO:0007669"/>
    <property type="project" value="InterPro"/>
</dbReference>
<dbReference type="Gene3D" id="1.10.260.40">
    <property type="entry name" value="lambda repressor-like DNA-binding domains"/>
    <property type="match status" value="1"/>
</dbReference>